<sequence>MKFRSILIIGYLMAALIILSTIYLAVRYMLLNAKEVNLLISTTIVALLAGFGLNLFMFRSTFTALDKLQMMSKAVAKNDFTPINGINSPKELSDLATDFNQMTESLQSTFTRLEESEQEKNEMIAQLAHDIKTPITSISLTVTALNDGIIPKGQQGDYLEIIGGQVGHLNALVEELSTVAEIDGPVNTDKRKLQSRNEVFFLDQFLLDVLSEFQTQLEMGKHKLDLKGVNTGLQMQTDKMKLTRIMTNLIGNSLKYSKHGTPIGIEIIQEADEYNVRIRNTGEIITEEDANKIFDRFYRIDHSRNSKTGGHGLGLYIAKRLASEIGGVLTLEHSSEIETSFMLHLPKRLFV</sequence>
<dbReference type="PANTHER" id="PTHR45453:SF1">
    <property type="entry name" value="PHOSPHATE REGULON SENSOR PROTEIN PHOR"/>
    <property type="match status" value="1"/>
</dbReference>
<feature type="transmembrane region" description="Helical" evidence="8">
    <location>
        <begin position="6"/>
        <end position="26"/>
    </location>
</feature>
<comment type="caution">
    <text evidence="11">The sequence shown here is derived from an EMBL/GenBank/DDBJ whole genome shotgun (WGS) entry which is preliminary data.</text>
</comment>
<dbReference type="SMART" id="SM00304">
    <property type="entry name" value="HAMP"/>
    <property type="match status" value="1"/>
</dbReference>
<dbReference type="CDD" id="cd00082">
    <property type="entry name" value="HisKA"/>
    <property type="match status" value="1"/>
</dbReference>
<dbReference type="GO" id="GO:0000155">
    <property type="term" value="F:phosphorelay sensor kinase activity"/>
    <property type="evidence" value="ECO:0007669"/>
    <property type="project" value="InterPro"/>
</dbReference>
<dbReference type="EC" id="2.7.13.3" evidence="3"/>
<dbReference type="GO" id="GO:0004721">
    <property type="term" value="F:phosphoprotein phosphatase activity"/>
    <property type="evidence" value="ECO:0007669"/>
    <property type="project" value="TreeGrafter"/>
</dbReference>
<dbReference type="FunFam" id="3.30.565.10:FF:000006">
    <property type="entry name" value="Sensor histidine kinase WalK"/>
    <property type="match status" value="1"/>
</dbReference>
<dbReference type="Gene3D" id="6.10.340.10">
    <property type="match status" value="1"/>
</dbReference>
<evidence type="ECO:0000259" key="10">
    <source>
        <dbReference type="PROSITE" id="PS50885"/>
    </source>
</evidence>
<dbReference type="InterPro" id="IPR050351">
    <property type="entry name" value="BphY/WalK/GraS-like"/>
</dbReference>
<dbReference type="InterPro" id="IPR036890">
    <property type="entry name" value="HATPase_C_sf"/>
</dbReference>
<dbReference type="GO" id="GO:0005886">
    <property type="term" value="C:plasma membrane"/>
    <property type="evidence" value="ECO:0007669"/>
    <property type="project" value="TreeGrafter"/>
</dbReference>
<dbReference type="PROSITE" id="PS50885">
    <property type="entry name" value="HAMP"/>
    <property type="match status" value="1"/>
</dbReference>
<keyword evidence="12" id="KW-1185">Reference proteome</keyword>
<dbReference type="Proteomes" id="UP000371977">
    <property type="component" value="Unassembled WGS sequence"/>
</dbReference>
<dbReference type="SUPFAM" id="SSF47384">
    <property type="entry name" value="Homodimeric domain of signal transducing histidine kinase"/>
    <property type="match status" value="1"/>
</dbReference>
<dbReference type="InterPro" id="IPR003660">
    <property type="entry name" value="HAMP_dom"/>
</dbReference>
<evidence type="ECO:0000256" key="4">
    <source>
        <dbReference type="ARBA" id="ARBA00022553"/>
    </source>
</evidence>
<comment type="catalytic activity">
    <reaction evidence="1">
        <text>ATP + protein L-histidine = ADP + protein N-phospho-L-histidine.</text>
        <dbReference type="EC" id="2.7.13.3"/>
    </reaction>
</comment>
<evidence type="ECO:0000256" key="2">
    <source>
        <dbReference type="ARBA" id="ARBA00004370"/>
    </source>
</evidence>
<dbReference type="InterPro" id="IPR003594">
    <property type="entry name" value="HATPase_dom"/>
</dbReference>
<dbReference type="CDD" id="cd06225">
    <property type="entry name" value="HAMP"/>
    <property type="match status" value="1"/>
</dbReference>
<dbReference type="RefSeq" id="WP_148623070.1">
    <property type="nucleotide sequence ID" value="NZ_SDGZ01000017.1"/>
</dbReference>
<dbReference type="OrthoDB" id="335833at2"/>
<keyword evidence="6 11" id="KW-0418">Kinase</keyword>
<organism evidence="11 12">
    <name type="scientific">Weissella muntiaci</name>
    <dbReference type="NCBI Taxonomy" id="2508881"/>
    <lineage>
        <taxon>Bacteria</taxon>
        <taxon>Bacillati</taxon>
        <taxon>Bacillota</taxon>
        <taxon>Bacilli</taxon>
        <taxon>Lactobacillales</taxon>
        <taxon>Lactobacillaceae</taxon>
        <taxon>Weissella</taxon>
    </lineage>
</organism>
<reference evidence="11 12" key="1">
    <citation type="submission" date="2019-01" db="EMBL/GenBank/DDBJ databases">
        <title>Weissella sp. nov., a novel lactic acid bacterium isolated from animal feces.</title>
        <authorList>
            <person name="Wang L.-T."/>
        </authorList>
    </citation>
    <scope>NUCLEOTIDE SEQUENCE [LARGE SCALE GENOMIC DNA]</scope>
    <source>
        <strain evidence="11 12">8H-2</strain>
    </source>
</reference>
<proteinExistence type="predicted"/>
<feature type="transmembrane region" description="Helical" evidence="8">
    <location>
        <begin position="38"/>
        <end position="58"/>
    </location>
</feature>
<keyword evidence="8" id="KW-0472">Membrane</keyword>
<dbReference type="SMART" id="SM00387">
    <property type="entry name" value="HATPase_c"/>
    <property type="match status" value="1"/>
</dbReference>
<dbReference type="Pfam" id="PF00672">
    <property type="entry name" value="HAMP"/>
    <property type="match status" value="1"/>
</dbReference>
<feature type="domain" description="HAMP" evidence="10">
    <location>
        <begin position="59"/>
        <end position="111"/>
    </location>
</feature>
<dbReference type="Pfam" id="PF00512">
    <property type="entry name" value="HisKA"/>
    <property type="match status" value="1"/>
</dbReference>
<keyword evidence="4" id="KW-0597">Phosphoprotein</keyword>
<keyword evidence="7" id="KW-0902">Two-component regulatory system</keyword>
<dbReference type="Pfam" id="PF02518">
    <property type="entry name" value="HATPase_c"/>
    <property type="match status" value="1"/>
</dbReference>
<dbReference type="EMBL" id="SDGZ01000017">
    <property type="protein sequence ID" value="TYC48724.1"/>
    <property type="molecule type" value="Genomic_DNA"/>
</dbReference>
<dbReference type="SMART" id="SM00388">
    <property type="entry name" value="HisKA"/>
    <property type="match status" value="1"/>
</dbReference>
<dbReference type="Gene3D" id="1.10.287.130">
    <property type="match status" value="1"/>
</dbReference>
<dbReference type="GO" id="GO:0016036">
    <property type="term" value="P:cellular response to phosphate starvation"/>
    <property type="evidence" value="ECO:0007669"/>
    <property type="project" value="TreeGrafter"/>
</dbReference>
<dbReference type="AlphaFoldDB" id="A0A6C2C4H0"/>
<evidence type="ECO:0000256" key="1">
    <source>
        <dbReference type="ARBA" id="ARBA00000085"/>
    </source>
</evidence>
<dbReference type="PROSITE" id="PS50109">
    <property type="entry name" value="HIS_KIN"/>
    <property type="match status" value="1"/>
</dbReference>
<evidence type="ECO:0000313" key="12">
    <source>
        <dbReference type="Proteomes" id="UP000371977"/>
    </source>
</evidence>
<keyword evidence="8" id="KW-1133">Transmembrane helix</keyword>
<feature type="domain" description="Histidine kinase" evidence="9">
    <location>
        <begin position="126"/>
        <end position="349"/>
    </location>
</feature>
<dbReference type="SUPFAM" id="SSF55874">
    <property type="entry name" value="ATPase domain of HSP90 chaperone/DNA topoisomerase II/histidine kinase"/>
    <property type="match status" value="1"/>
</dbReference>
<evidence type="ECO:0000259" key="9">
    <source>
        <dbReference type="PROSITE" id="PS50109"/>
    </source>
</evidence>
<dbReference type="InterPro" id="IPR005467">
    <property type="entry name" value="His_kinase_dom"/>
</dbReference>
<gene>
    <name evidence="11" type="ORF">ESZ50_08105</name>
</gene>
<protein>
    <recommendedName>
        <fullName evidence="3">histidine kinase</fullName>
        <ecNumber evidence="3">2.7.13.3</ecNumber>
    </recommendedName>
</protein>
<accession>A0A6C2C4H0</accession>
<evidence type="ECO:0000256" key="3">
    <source>
        <dbReference type="ARBA" id="ARBA00012438"/>
    </source>
</evidence>
<dbReference type="InterPro" id="IPR003661">
    <property type="entry name" value="HisK_dim/P_dom"/>
</dbReference>
<dbReference type="InterPro" id="IPR036097">
    <property type="entry name" value="HisK_dim/P_sf"/>
</dbReference>
<dbReference type="PRINTS" id="PR00344">
    <property type="entry name" value="BCTRLSENSOR"/>
</dbReference>
<evidence type="ECO:0000256" key="8">
    <source>
        <dbReference type="SAM" id="Phobius"/>
    </source>
</evidence>
<dbReference type="PANTHER" id="PTHR45453">
    <property type="entry name" value="PHOSPHATE REGULON SENSOR PROTEIN PHOR"/>
    <property type="match status" value="1"/>
</dbReference>
<comment type="subcellular location">
    <subcellularLocation>
        <location evidence="2">Membrane</location>
    </subcellularLocation>
</comment>
<evidence type="ECO:0000313" key="11">
    <source>
        <dbReference type="EMBL" id="TYC48724.1"/>
    </source>
</evidence>
<keyword evidence="8" id="KW-0812">Transmembrane</keyword>
<evidence type="ECO:0000256" key="5">
    <source>
        <dbReference type="ARBA" id="ARBA00022679"/>
    </source>
</evidence>
<dbReference type="Gene3D" id="3.30.565.10">
    <property type="entry name" value="Histidine kinase-like ATPase, C-terminal domain"/>
    <property type="match status" value="1"/>
</dbReference>
<evidence type="ECO:0000256" key="6">
    <source>
        <dbReference type="ARBA" id="ARBA00022777"/>
    </source>
</evidence>
<name>A0A6C2C4H0_9LACO</name>
<keyword evidence="5" id="KW-0808">Transferase</keyword>
<dbReference type="InterPro" id="IPR004358">
    <property type="entry name" value="Sig_transdc_His_kin-like_C"/>
</dbReference>
<evidence type="ECO:0000256" key="7">
    <source>
        <dbReference type="ARBA" id="ARBA00023012"/>
    </source>
</evidence>